<feature type="domain" description="Ig-like" evidence="2">
    <location>
        <begin position="25"/>
        <end position="107"/>
    </location>
</feature>
<dbReference type="InterPro" id="IPR007110">
    <property type="entry name" value="Ig-like_dom"/>
</dbReference>
<dbReference type="InterPro" id="IPR026341">
    <property type="entry name" value="T9SS_type_B"/>
</dbReference>
<keyword evidence="1" id="KW-0732">Signal</keyword>
<gene>
    <name evidence="3" type="ORF">SAE01_01340</name>
</gene>
<dbReference type="SUPFAM" id="SSF49299">
    <property type="entry name" value="PKD domain"/>
    <property type="match status" value="1"/>
</dbReference>
<dbReference type="PROSITE" id="PS50835">
    <property type="entry name" value="IG_LIKE"/>
    <property type="match status" value="2"/>
</dbReference>
<feature type="signal peptide" evidence="1">
    <location>
        <begin position="1"/>
        <end position="18"/>
    </location>
</feature>
<accession>A0A512B6R7</accession>
<comment type="caution">
    <text evidence="3">The sequence shown here is derived from an EMBL/GenBank/DDBJ whole genome shotgun (WGS) entry which is preliminary data.</text>
</comment>
<dbReference type="NCBIfam" id="TIGR04131">
    <property type="entry name" value="Bac_Flav_CTERM"/>
    <property type="match status" value="1"/>
</dbReference>
<dbReference type="AlphaFoldDB" id="A0A512B6R7"/>
<name>A0A512B6R7_9BACT</name>
<keyword evidence="4" id="KW-1185">Reference proteome</keyword>
<evidence type="ECO:0000313" key="4">
    <source>
        <dbReference type="Proteomes" id="UP000321513"/>
    </source>
</evidence>
<dbReference type="EMBL" id="BJYT01000001">
    <property type="protein sequence ID" value="GEO07638.1"/>
    <property type="molecule type" value="Genomic_DNA"/>
</dbReference>
<organism evidence="3 4">
    <name type="scientific">Segetibacter aerophilus</name>
    <dbReference type="NCBI Taxonomy" id="670293"/>
    <lineage>
        <taxon>Bacteria</taxon>
        <taxon>Pseudomonadati</taxon>
        <taxon>Bacteroidota</taxon>
        <taxon>Chitinophagia</taxon>
        <taxon>Chitinophagales</taxon>
        <taxon>Chitinophagaceae</taxon>
        <taxon>Segetibacter</taxon>
    </lineage>
</organism>
<protein>
    <recommendedName>
        <fullName evidence="2">Ig-like domain-containing protein</fullName>
    </recommendedName>
</protein>
<evidence type="ECO:0000313" key="3">
    <source>
        <dbReference type="EMBL" id="GEO07638.1"/>
    </source>
</evidence>
<sequence>MSKFCVIIFLVLTGNLFAQNNTCIPTVSITASQNNICLGTTVTFHASVTNEGTNNVYKWKRNNANAGVNNNVNYTSADFDDGDLITCEYSCKTLCGVDTTVISKPITMHVIESTKPSITIANDDPLICEGELTVFTSKASYGNAVPTYQWKVNGLPVGSNTPEYATTNLTNGSRVECVLTISSPACPGTLRSASSEMTIYVYPMIHPDITISPSKTQICRGEEVTFTAKANGGAVPSFRWEINGKATGDVGPSLVTSTLKDGDSISCTVTIDQDSRCHTSTSAPSNKVAIQVRDYPDPTLVIAAPTLDVCSGVALNFSANAQNAGDYKLYQWQVNGHAAGNASTFTSTQLANGDTISCVLSTNIPGCSITVNVPSNRKVVTVRKTPVITFSPPEVSVMSGSPAQVAATVSGNPASVAWQPSGILLTPLSLTSLTVPLKADTTFSLTVVDANGCAATKELIVKVLHSFQMPTAFTPNEDGRNDVFRIPPGASLRLQEFSVFDRWGNAVFRTADITKGWNGSYQGRFLDMGAYVYLIKGIIQDKEVVIKGTVALLR</sequence>
<dbReference type="OrthoDB" id="7794186at2"/>
<dbReference type="InterPro" id="IPR013783">
    <property type="entry name" value="Ig-like_fold"/>
</dbReference>
<dbReference type="Pfam" id="PF13585">
    <property type="entry name" value="CHU_C"/>
    <property type="match status" value="1"/>
</dbReference>
<proteinExistence type="predicted"/>
<feature type="domain" description="Ig-like" evidence="2">
    <location>
        <begin position="207"/>
        <end position="289"/>
    </location>
</feature>
<dbReference type="RefSeq" id="WP_147201601.1">
    <property type="nucleotide sequence ID" value="NZ_BJYT01000001.1"/>
</dbReference>
<dbReference type="Gene3D" id="2.60.40.10">
    <property type="entry name" value="Immunoglobulins"/>
    <property type="match status" value="2"/>
</dbReference>
<dbReference type="Proteomes" id="UP000321513">
    <property type="component" value="Unassembled WGS sequence"/>
</dbReference>
<reference evidence="3 4" key="1">
    <citation type="submission" date="2019-07" db="EMBL/GenBank/DDBJ databases">
        <title>Whole genome shotgun sequence of Segetibacter aerophilus NBRC 106135.</title>
        <authorList>
            <person name="Hosoyama A."/>
            <person name="Uohara A."/>
            <person name="Ohji S."/>
            <person name="Ichikawa N."/>
        </authorList>
    </citation>
    <scope>NUCLEOTIDE SEQUENCE [LARGE SCALE GENOMIC DNA]</scope>
    <source>
        <strain evidence="3 4">NBRC 106135</strain>
    </source>
</reference>
<feature type="chain" id="PRO_5022095435" description="Ig-like domain-containing protein" evidence="1">
    <location>
        <begin position="19"/>
        <end position="554"/>
    </location>
</feature>
<evidence type="ECO:0000259" key="2">
    <source>
        <dbReference type="PROSITE" id="PS50835"/>
    </source>
</evidence>
<evidence type="ECO:0000256" key="1">
    <source>
        <dbReference type="SAM" id="SignalP"/>
    </source>
</evidence>
<dbReference type="InterPro" id="IPR035986">
    <property type="entry name" value="PKD_dom_sf"/>
</dbReference>